<evidence type="ECO:0000313" key="11">
    <source>
        <dbReference type="Proteomes" id="UP000651738"/>
    </source>
</evidence>
<gene>
    <name evidence="10" type="primary">glnL</name>
    <name evidence="10" type="ORF">I7V36_15870</name>
</gene>
<dbReference type="SMART" id="SM00387">
    <property type="entry name" value="HATPase_c"/>
    <property type="match status" value="1"/>
</dbReference>
<dbReference type="InterPro" id="IPR003594">
    <property type="entry name" value="HATPase_dom"/>
</dbReference>
<protein>
    <recommendedName>
        <fullName evidence="2">histidine kinase</fullName>
        <ecNumber evidence="2">2.7.13.3</ecNumber>
    </recommendedName>
</protein>
<dbReference type="PROSITE" id="PS50109">
    <property type="entry name" value="HIS_KIN"/>
    <property type="match status" value="1"/>
</dbReference>
<comment type="catalytic activity">
    <reaction evidence="1">
        <text>ATP + protein L-histidine = ADP + protein N-phospho-L-histidine.</text>
        <dbReference type="EC" id="2.7.13.3"/>
    </reaction>
</comment>
<dbReference type="InterPro" id="IPR013767">
    <property type="entry name" value="PAS_fold"/>
</dbReference>
<dbReference type="CDD" id="cd00082">
    <property type="entry name" value="HisKA"/>
    <property type="match status" value="1"/>
</dbReference>
<proteinExistence type="predicted"/>
<evidence type="ECO:0000259" key="9">
    <source>
        <dbReference type="PROSITE" id="PS50109"/>
    </source>
</evidence>
<dbReference type="InterPro" id="IPR003661">
    <property type="entry name" value="HisK_dim/P_dom"/>
</dbReference>
<evidence type="ECO:0000256" key="5">
    <source>
        <dbReference type="ARBA" id="ARBA00022741"/>
    </source>
</evidence>
<evidence type="ECO:0000256" key="3">
    <source>
        <dbReference type="ARBA" id="ARBA00022553"/>
    </source>
</evidence>
<dbReference type="EC" id="2.7.13.3" evidence="2"/>
<dbReference type="SUPFAM" id="SSF55874">
    <property type="entry name" value="ATPase domain of HSP90 chaperone/DNA topoisomerase II/histidine kinase"/>
    <property type="match status" value="1"/>
</dbReference>
<evidence type="ECO:0000313" key="10">
    <source>
        <dbReference type="EMBL" id="MBH8581577.1"/>
    </source>
</evidence>
<dbReference type="NCBIfam" id="NF008293">
    <property type="entry name" value="PRK11073.1"/>
    <property type="match status" value="1"/>
</dbReference>
<evidence type="ECO:0000256" key="2">
    <source>
        <dbReference type="ARBA" id="ARBA00012438"/>
    </source>
</evidence>
<dbReference type="InterPro" id="IPR005467">
    <property type="entry name" value="His_kinase_dom"/>
</dbReference>
<dbReference type="PRINTS" id="PR00344">
    <property type="entry name" value="BCTRLSENSOR"/>
</dbReference>
<dbReference type="Proteomes" id="UP000651738">
    <property type="component" value="Unassembled WGS sequence"/>
</dbReference>
<sequence>MPSGCPMYQRLLEHLSTAVLLLDGALRLRWMNPAAESLLAVSLGRVRGTRLESLESVAEVLTKARREFHPYTQREASLPLPGQEPVTVDFTVTPLAEDELLLEIEPRDRLLRISREEALIARQEAIKVLSRGLAHEVKNPLGGIRGAAQLLERDLPDPQLAEFTHIIVEEVDRLRDLVDRMLGPNQLREPAPLNIHQVLERVRSLVLAEHPGIEVARDYDPSLPELSGEEAQLIQAVLNVARNAVQALEEHATPAPRLVLRTRARRQFTLGAERHRLVCEVAVIDNGPGIPEALQETLFYPMVSGRASGSGLGLSIAQSILHQHQGLIECDSTPGHTEFRLLIPLEAS</sequence>
<dbReference type="EMBL" id="JAEDAF010000018">
    <property type="protein sequence ID" value="MBH8581577.1"/>
    <property type="molecule type" value="Genomic_DNA"/>
</dbReference>
<organism evidence="10 11">
    <name type="scientific">Bisbaumannia pacifica</name>
    <dbReference type="NCBI Taxonomy" id="77098"/>
    <lineage>
        <taxon>Bacteria</taxon>
        <taxon>Pseudomonadati</taxon>
        <taxon>Pseudomonadota</taxon>
        <taxon>Gammaproteobacteria</taxon>
        <taxon>Oceanospirillales</taxon>
        <taxon>Halomonadaceae</taxon>
        <taxon>Bisbaumannia</taxon>
    </lineage>
</organism>
<dbReference type="PANTHER" id="PTHR43065:SF16">
    <property type="entry name" value="SENSORY HISTIDINE KINASE_PHOSPHATASE NTRB"/>
    <property type="match status" value="1"/>
</dbReference>
<dbReference type="SMART" id="SM00388">
    <property type="entry name" value="HisKA"/>
    <property type="match status" value="1"/>
</dbReference>
<dbReference type="Pfam" id="PF00512">
    <property type="entry name" value="HisKA"/>
    <property type="match status" value="1"/>
</dbReference>
<dbReference type="InterPro" id="IPR036097">
    <property type="entry name" value="HisK_dim/P_sf"/>
</dbReference>
<dbReference type="InterPro" id="IPR004358">
    <property type="entry name" value="Sig_transdc_His_kin-like_C"/>
</dbReference>
<dbReference type="InterPro" id="IPR036890">
    <property type="entry name" value="HATPase_C_sf"/>
</dbReference>
<dbReference type="Gene3D" id="3.30.565.10">
    <property type="entry name" value="Histidine kinase-like ATPase, C-terminal domain"/>
    <property type="match status" value="1"/>
</dbReference>
<keyword evidence="5" id="KW-0547">Nucleotide-binding</keyword>
<keyword evidence="3" id="KW-0597">Phosphoprotein</keyword>
<dbReference type="Gene3D" id="3.30.450.20">
    <property type="entry name" value="PAS domain"/>
    <property type="match status" value="1"/>
</dbReference>
<comment type="caution">
    <text evidence="10">The sequence shown here is derived from an EMBL/GenBank/DDBJ whole genome shotgun (WGS) entry which is preliminary data.</text>
</comment>
<reference evidence="10 11" key="1">
    <citation type="submission" date="2020-12" db="EMBL/GenBank/DDBJ databases">
        <title>Draft genome sequence of Halomonas pacifica strain CARE-V15.</title>
        <authorList>
            <person name="Vignesh N."/>
            <person name="Thabitha A."/>
            <person name="Saravanan R."/>
            <person name="Manigandan V."/>
        </authorList>
    </citation>
    <scope>NUCLEOTIDE SEQUENCE [LARGE SCALE GENOMIC DNA]</scope>
    <source>
        <strain evidence="10 11">CARE-V15</strain>
    </source>
</reference>
<keyword evidence="8" id="KW-0902">Two-component regulatory system</keyword>
<keyword evidence="6" id="KW-0418">Kinase</keyword>
<keyword evidence="4" id="KW-0808">Transferase</keyword>
<dbReference type="InterPro" id="IPR035965">
    <property type="entry name" value="PAS-like_dom_sf"/>
</dbReference>
<dbReference type="GO" id="GO:0000160">
    <property type="term" value="P:phosphorelay signal transduction system"/>
    <property type="evidence" value="ECO:0007669"/>
    <property type="project" value="UniProtKB-KW"/>
</dbReference>
<dbReference type="Pfam" id="PF00989">
    <property type="entry name" value="PAS"/>
    <property type="match status" value="1"/>
</dbReference>
<keyword evidence="7" id="KW-0067">ATP-binding</keyword>
<dbReference type="AlphaFoldDB" id="A0ABD4L654"/>
<dbReference type="Gene3D" id="1.10.287.130">
    <property type="match status" value="1"/>
</dbReference>
<accession>A0ABD4L654</accession>
<dbReference type="SUPFAM" id="SSF47384">
    <property type="entry name" value="Homodimeric domain of signal transducing histidine kinase"/>
    <property type="match status" value="1"/>
</dbReference>
<dbReference type="GO" id="GO:0005524">
    <property type="term" value="F:ATP binding"/>
    <property type="evidence" value="ECO:0007669"/>
    <property type="project" value="UniProtKB-KW"/>
</dbReference>
<evidence type="ECO:0000256" key="1">
    <source>
        <dbReference type="ARBA" id="ARBA00000085"/>
    </source>
</evidence>
<dbReference type="Pfam" id="PF02518">
    <property type="entry name" value="HATPase_c"/>
    <property type="match status" value="1"/>
</dbReference>
<evidence type="ECO:0000256" key="6">
    <source>
        <dbReference type="ARBA" id="ARBA00022777"/>
    </source>
</evidence>
<evidence type="ECO:0000256" key="8">
    <source>
        <dbReference type="ARBA" id="ARBA00023012"/>
    </source>
</evidence>
<dbReference type="PANTHER" id="PTHR43065">
    <property type="entry name" value="SENSOR HISTIDINE KINASE"/>
    <property type="match status" value="1"/>
</dbReference>
<dbReference type="SUPFAM" id="SSF55785">
    <property type="entry name" value="PYP-like sensor domain (PAS domain)"/>
    <property type="match status" value="1"/>
</dbReference>
<dbReference type="GO" id="GO:0004673">
    <property type="term" value="F:protein histidine kinase activity"/>
    <property type="evidence" value="ECO:0007669"/>
    <property type="project" value="UniProtKB-EC"/>
</dbReference>
<name>A0ABD4L654_9GAMM</name>
<feature type="domain" description="Histidine kinase" evidence="9">
    <location>
        <begin position="132"/>
        <end position="347"/>
    </location>
</feature>
<evidence type="ECO:0000256" key="7">
    <source>
        <dbReference type="ARBA" id="ARBA00022840"/>
    </source>
</evidence>
<evidence type="ECO:0000256" key="4">
    <source>
        <dbReference type="ARBA" id="ARBA00022679"/>
    </source>
</evidence>